<dbReference type="PANTHER" id="PTHR12110:SF21">
    <property type="entry name" value="XYLOSE ISOMERASE-LIKE TIM BARREL DOMAIN-CONTAINING PROTEIN"/>
    <property type="match status" value="1"/>
</dbReference>
<dbReference type="Proteomes" id="UP000095552">
    <property type="component" value="Unassembled WGS sequence"/>
</dbReference>
<dbReference type="InterPro" id="IPR036237">
    <property type="entry name" value="Xyl_isomerase-like_sf"/>
</dbReference>
<accession>A0A1E5SZC1</accession>
<evidence type="ECO:0000313" key="4">
    <source>
        <dbReference type="Proteomes" id="UP000095552"/>
    </source>
</evidence>
<sequence>MIDFGRRAFLTKATLLSAAALYPSSLSAFFGSDSRKFKICLNPGAIGVKLSQKELLEMAVKYGFEAIVPFPDQLARYDIGQKSQLIDQMAGSEISWGTANLPVQFRASEQQFRNDLKQLDKSAKTLAEVGASRMSTWIMPTHDELTYRKNFDRHALRLKEVAKVLDDSGIKLGLEYVGPKTLMARDKYSFIRSMAELSELIDGINQGNVGYQLDAFHWYCAGETKADILNLNPDQIITVDLNDAKAGRSADEQLDWERELPATSGVVSTKEFLSALVEIGYDGPVRAEPFNEELNKLQTDQALKKTIGAIRNAISQID</sequence>
<dbReference type="GO" id="GO:0016853">
    <property type="term" value="F:isomerase activity"/>
    <property type="evidence" value="ECO:0007669"/>
    <property type="project" value="UniProtKB-KW"/>
</dbReference>
<reference evidence="3 4" key="1">
    <citation type="submission" date="2016-08" db="EMBL/GenBank/DDBJ databases">
        <title>Draft genome of Fabibacter sp. strain SK-8.</title>
        <authorList>
            <person name="Wong S.-K."/>
            <person name="Hamasaki K."/>
            <person name="Yoshizawa S."/>
        </authorList>
    </citation>
    <scope>NUCLEOTIDE SEQUENCE [LARGE SCALE GENOMIC DNA]</scope>
    <source>
        <strain evidence="3 4">SK-8</strain>
    </source>
</reference>
<gene>
    <name evidence="3" type="ORF">BFP71_13490</name>
</gene>
<dbReference type="InterPro" id="IPR050312">
    <property type="entry name" value="IolE/XylAMocC-like"/>
</dbReference>
<dbReference type="STRING" id="1563681.BFP71_13490"/>
<evidence type="ECO:0000256" key="1">
    <source>
        <dbReference type="SAM" id="SignalP"/>
    </source>
</evidence>
<evidence type="ECO:0000259" key="2">
    <source>
        <dbReference type="Pfam" id="PF01261"/>
    </source>
</evidence>
<comment type="caution">
    <text evidence="3">The sequence shown here is derived from an EMBL/GenBank/DDBJ whole genome shotgun (WGS) entry which is preliminary data.</text>
</comment>
<evidence type="ECO:0000313" key="3">
    <source>
        <dbReference type="EMBL" id="OEK04478.1"/>
    </source>
</evidence>
<keyword evidence="3" id="KW-0413">Isomerase</keyword>
<dbReference type="AlphaFoldDB" id="A0A1E5SZC1"/>
<feature type="signal peptide" evidence="1">
    <location>
        <begin position="1"/>
        <end position="28"/>
    </location>
</feature>
<dbReference type="InterPro" id="IPR013022">
    <property type="entry name" value="Xyl_isomerase-like_TIM-brl"/>
</dbReference>
<dbReference type="RefSeq" id="WP_069835983.1">
    <property type="nucleotide sequence ID" value="NZ_MDGQ01000005.1"/>
</dbReference>
<feature type="chain" id="PRO_5009185737" evidence="1">
    <location>
        <begin position="29"/>
        <end position="318"/>
    </location>
</feature>
<keyword evidence="4" id="KW-1185">Reference proteome</keyword>
<proteinExistence type="predicted"/>
<dbReference type="OrthoDB" id="9782626at2"/>
<feature type="domain" description="Xylose isomerase-like TIM barrel" evidence="2">
    <location>
        <begin position="57"/>
        <end position="309"/>
    </location>
</feature>
<name>A0A1E5SZC1_9BACT</name>
<organism evidence="3 4">
    <name type="scientific">Roseivirga misakiensis</name>
    <dbReference type="NCBI Taxonomy" id="1563681"/>
    <lineage>
        <taxon>Bacteria</taxon>
        <taxon>Pseudomonadati</taxon>
        <taxon>Bacteroidota</taxon>
        <taxon>Cytophagia</taxon>
        <taxon>Cytophagales</taxon>
        <taxon>Roseivirgaceae</taxon>
        <taxon>Roseivirga</taxon>
    </lineage>
</organism>
<protein>
    <submittedName>
        <fullName evidence="3">Xylose isomerase</fullName>
    </submittedName>
</protein>
<dbReference type="EMBL" id="MDGQ01000005">
    <property type="protein sequence ID" value="OEK04478.1"/>
    <property type="molecule type" value="Genomic_DNA"/>
</dbReference>
<dbReference type="SUPFAM" id="SSF51658">
    <property type="entry name" value="Xylose isomerase-like"/>
    <property type="match status" value="1"/>
</dbReference>
<dbReference type="Gene3D" id="3.20.20.150">
    <property type="entry name" value="Divalent-metal-dependent TIM barrel enzymes"/>
    <property type="match status" value="1"/>
</dbReference>
<dbReference type="Pfam" id="PF01261">
    <property type="entry name" value="AP_endonuc_2"/>
    <property type="match status" value="1"/>
</dbReference>
<keyword evidence="1" id="KW-0732">Signal</keyword>
<dbReference type="PANTHER" id="PTHR12110">
    <property type="entry name" value="HYDROXYPYRUVATE ISOMERASE"/>
    <property type="match status" value="1"/>
</dbReference>